<feature type="binding site" evidence="15">
    <location>
        <position position="150"/>
    </location>
    <ligand>
        <name>ATP</name>
        <dbReference type="ChEBI" id="CHEBI:30616"/>
    </ligand>
</feature>
<keyword evidence="10 15" id="KW-0067">ATP-binding</keyword>
<evidence type="ECO:0000256" key="12">
    <source>
        <dbReference type="ARBA" id="ARBA00023136"/>
    </source>
</evidence>
<feature type="compositionally biased region" description="Low complexity" evidence="16">
    <location>
        <begin position="40"/>
        <end position="61"/>
    </location>
</feature>
<keyword evidence="9" id="KW-0611">Plant defense</keyword>
<comment type="caution">
    <text evidence="18">The sequence shown here is derived from an EMBL/GenBank/DDBJ whole genome shotgun (WGS) entry which is preliminary data.</text>
</comment>
<dbReference type="EMBL" id="CM029039">
    <property type="protein sequence ID" value="KAG2640807.1"/>
    <property type="molecule type" value="Genomic_DNA"/>
</dbReference>
<dbReference type="SUPFAM" id="SSF52540">
    <property type="entry name" value="P-loop containing nucleoside triphosphate hydrolases"/>
    <property type="match status" value="1"/>
</dbReference>
<dbReference type="SUPFAM" id="SSF52058">
    <property type="entry name" value="L domain-like"/>
    <property type="match status" value="2"/>
</dbReference>
<dbReference type="InterPro" id="IPR011009">
    <property type="entry name" value="Kinase-like_dom_sf"/>
</dbReference>
<dbReference type="Gene3D" id="1.10.8.430">
    <property type="entry name" value="Helical domain of apoptotic protease-activating factors"/>
    <property type="match status" value="1"/>
</dbReference>
<dbReference type="GO" id="GO:0005524">
    <property type="term" value="F:ATP binding"/>
    <property type="evidence" value="ECO:0007669"/>
    <property type="project" value="UniProtKB-UniRule"/>
</dbReference>
<keyword evidence="7 15" id="KW-0547">Nucleotide-binding</keyword>
<evidence type="ECO:0000256" key="2">
    <source>
        <dbReference type="ARBA" id="ARBA00012513"/>
    </source>
</evidence>
<dbReference type="InterPro" id="IPR008271">
    <property type="entry name" value="Ser/Thr_kinase_AS"/>
</dbReference>
<dbReference type="Gene3D" id="3.80.10.10">
    <property type="entry name" value="Ribonuclease Inhibitor"/>
    <property type="match status" value="4"/>
</dbReference>
<dbReference type="FunFam" id="1.10.510.10:FF:001023">
    <property type="entry name" value="Os07g0541700 protein"/>
    <property type="match status" value="1"/>
</dbReference>
<organism evidence="18 19">
    <name type="scientific">Panicum virgatum</name>
    <name type="common">Blackwell switchgrass</name>
    <dbReference type="NCBI Taxonomy" id="38727"/>
    <lineage>
        <taxon>Eukaryota</taxon>
        <taxon>Viridiplantae</taxon>
        <taxon>Streptophyta</taxon>
        <taxon>Embryophyta</taxon>
        <taxon>Tracheophyta</taxon>
        <taxon>Spermatophyta</taxon>
        <taxon>Magnoliopsida</taxon>
        <taxon>Liliopsida</taxon>
        <taxon>Poales</taxon>
        <taxon>Poaceae</taxon>
        <taxon>PACMAD clade</taxon>
        <taxon>Panicoideae</taxon>
        <taxon>Panicodae</taxon>
        <taxon>Paniceae</taxon>
        <taxon>Panicinae</taxon>
        <taxon>Panicum</taxon>
        <taxon>Panicum sect. Hiantes</taxon>
    </lineage>
</organism>
<dbReference type="InterPro" id="IPR027417">
    <property type="entry name" value="P-loop_NTPase"/>
</dbReference>
<keyword evidence="8" id="KW-0418">Kinase</keyword>
<gene>
    <name evidence="18" type="ORF">PVAP13_2KG120600</name>
</gene>
<dbReference type="FunFam" id="3.30.200.20:FF:000465">
    <property type="entry name" value="Cysteine-rich receptor-like protein kinase 6"/>
    <property type="match status" value="1"/>
</dbReference>
<dbReference type="Gene3D" id="3.30.200.20">
    <property type="entry name" value="Phosphorylase Kinase, domain 1"/>
    <property type="match status" value="1"/>
</dbReference>
<evidence type="ECO:0000256" key="7">
    <source>
        <dbReference type="ARBA" id="ARBA00022741"/>
    </source>
</evidence>
<dbReference type="InterPro" id="IPR000719">
    <property type="entry name" value="Prot_kinase_dom"/>
</dbReference>
<keyword evidence="4" id="KW-0808">Transferase</keyword>
<dbReference type="Pfam" id="PF23598">
    <property type="entry name" value="LRR_14"/>
    <property type="match status" value="1"/>
</dbReference>
<keyword evidence="12" id="KW-0472">Membrane</keyword>
<protein>
    <recommendedName>
        <fullName evidence="2">non-specific serine/threonine protein kinase</fullName>
        <ecNumber evidence="2">2.7.11.1</ecNumber>
    </recommendedName>
</protein>
<accession>A0A8T0WC75</accession>
<evidence type="ECO:0000256" key="13">
    <source>
        <dbReference type="ARBA" id="ARBA00047899"/>
    </source>
</evidence>
<dbReference type="Gene3D" id="1.10.10.10">
    <property type="entry name" value="Winged helix-like DNA-binding domain superfamily/Winged helix DNA-binding domain"/>
    <property type="match status" value="1"/>
</dbReference>
<dbReference type="PANTHER" id="PTHR45707">
    <property type="entry name" value="C2 CALCIUM/LIPID-BINDING PLANT PHOSPHORIBOSYLTRANSFERASE FAMILY PROTEIN"/>
    <property type="match status" value="1"/>
</dbReference>
<comment type="catalytic activity">
    <reaction evidence="13">
        <text>L-threonyl-[protein] + ATP = O-phospho-L-threonyl-[protein] + ADP + H(+)</text>
        <dbReference type="Rhea" id="RHEA:46608"/>
        <dbReference type="Rhea" id="RHEA-COMP:11060"/>
        <dbReference type="Rhea" id="RHEA-COMP:11605"/>
        <dbReference type="ChEBI" id="CHEBI:15378"/>
        <dbReference type="ChEBI" id="CHEBI:30013"/>
        <dbReference type="ChEBI" id="CHEBI:30616"/>
        <dbReference type="ChEBI" id="CHEBI:61977"/>
        <dbReference type="ChEBI" id="CHEBI:456216"/>
        <dbReference type="EC" id="2.7.11.1"/>
    </reaction>
</comment>
<dbReference type="Pfam" id="PF23559">
    <property type="entry name" value="WHD_DRP"/>
    <property type="match status" value="1"/>
</dbReference>
<evidence type="ECO:0000256" key="10">
    <source>
        <dbReference type="ARBA" id="ARBA00022840"/>
    </source>
</evidence>
<dbReference type="Pfam" id="PF00069">
    <property type="entry name" value="Pkinase"/>
    <property type="match status" value="1"/>
</dbReference>
<dbReference type="PROSITE" id="PS00107">
    <property type="entry name" value="PROTEIN_KINASE_ATP"/>
    <property type="match status" value="1"/>
</dbReference>
<dbReference type="Gene3D" id="3.40.50.300">
    <property type="entry name" value="P-loop containing nucleotide triphosphate hydrolases"/>
    <property type="match status" value="1"/>
</dbReference>
<evidence type="ECO:0000256" key="1">
    <source>
        <dbReference type="ARBA" id="ARBA00004162"/>
    </source>
</evidence>
<dbReference type="EMBL" id="CM029039">
    <property type="protein sequence ID" value="KAG2640809.1"/>
    <property type="molecule type" value="Genomic_DNA"/>
</dbReference>
<dbReference type="InterPro" id="IPR056789">
    <property type="entry name" value="LRR_R13L1-DRL21"/>
</dbReference>
<comment type="catalytic activity">
    <reaction evidence="14">
        <text>L-seryl-[protein] + ATP = O-phospho-L-seryl-[protein] + ADP + H(+)</text>
        <dbReference type="Rhea" id="RHEA:17989"/>
        <dbReference type="Rhea" id="RHEA-COMP:9863"/>
        <dbReference type="Rhea" id="RHEA-COMP:11604"/>
        <dbReference type="ChEBI" id="CHEBI:15378"/>
        <dbReference type="ChEBI" id="CHEBI:29999"/>
        <dbReference type="ChEBI" id="CHEBI:30616"/>
        <dbReference type="ChEBI" id="CHEBI:83421"/>
        <dbReference type="ChEBI" id="CHEBI:456216"/>
        <dbReference type="EC" id="2.7.11.1"/>
    </reaction>
</comment>
<dbReference type="GO" id="GO:0004674">
    <property type="term" value="F:protein serine/threonine kinase activity"/>
    <property type="evidence" value="ECO:0007669"/>
    <property type="project" value="UniProtKB-KW"/>
</dbReference>
<dbReference type="Gene3D" id="1.10.510.10">
    <property type="entry name" value="Transferase(Phosphotransferase) domain 1"/>
    <property type="match status" value="1"/>
</dbReference>
<dbReference type="Pfam" id="PF00931">
    <property type="entry name" value="NB-ARC"/>
    <property type="match status" value="1"/>
</dbReference>
<feature type="region of interest" description="Disordered" evidence="16">
    <location>
        <begin position="1539"/>
        <end position="1593"/>
    </location>
</feature>
<keyword evidence="5" id="KW-0812">Transmembrane</keyword>
<comment type="subcellular location">
    <subcellularLocation>
        <location evidence="1">Cell membrane</location>
        <topology evidence="1">Single-pass membrane protein</topology>
    </subcellularLocation>
</comment>
<feature type="domain" description="Protein kinase" evidence="17">
    <location>
        <begin position="121"/>
        <end position="417"/>
    </location>
</feature>
<dbReference type="EC" id="2.7.11.1" evidence="2"/>
<dbReference type="EMBL" id="CM029039">
    <property type="protein sequence ID" value="KAG2640811.1"/>
    <property type="molecule type" value="Genomic_DNA"/>
</dbReference>
<sequence length="1593" mass="181057">MWRRCRRLAMKMSCFTPPGEPSSVRHGFSTQCTPVHYGTRSRSSSLGATSSAAAARAISTAKGPHVQDSEEDEDEEEEEEEQEDSYGKQFEIGPSLLQDAPPAMELEEVSFQFLEEITDGFSEERRLGEGAFGVVYKGVTKNGGVVAVKKLKYPDVDPEYMQFKNEFDHLKKLRHPNIVQILGYCYETQKKPFIMDDRTKVTTEEIYAALCLEYLDNGSLQKHLSDKFCELDWHTRFKIIKGTCEGLKYIHDKLEEPIYHLDIKPANILLDKDMVPKIADFGLSRIIGKEQICKAKDRYGTPGYQPPEHIETGEISRKFDIFSLGIVIIKIVSGPEGYAIYLDGMSTDEFNKDEFINQVRKDWRNRLQATYRDDFSIEAYCHQVEACTQIAVNCVEKDKQKRPDILKITEMLNEIEIDVGQLRRKRCHITVSAAISHTKNMRKESEDITGEHKNVNLMTGPSCSELLEFVHAPEKHIVGRTEEKLEFVHAPEKNIVGRTEEKVEFVHAPEKRIVGRTEEKVKIMASLVEGVSRKITILPIYGMGGIGKTTFARLIYDDSKFDYYSKVWVNVSQRFDLNTILKTINSQLSGKESPSNKRSLSELLSDKNILIVLDDLWEDNQFMLKELKDKLYHDKSNITILVTTRSERVAEIMCTNLQPYKILPLTDEMCWDIIKQRSGFEDRDDKEQLMGIGREIAQKCGGMPLAALSLGFTLRSMNFDLWMKVNDSDIWNESFSNELSVPNPVLPSLKLSYSHISSPCLKQCFIYCSTFPKGHEMLKDDLIYQWISLDFIKPTKLHSNIELGEKYIVQLLGLSFLSFLQQSVSTENSSAYPEQGKLFTMHDLVHDLAISLFDNQILDQSKQGNNSGSSCQYALLTDCSKALEVCLTPRARLIRLSFLDNSRSKLSDAAFTASSMRVADISESSVQTLPDYSTGKWKQLRYLNAPGIPDRMVPESITTLTKLIYLNLQGSAIIALPESIGEMECLTHLDLSACERLQQLPDSFRNLEKLVHLNFSNCYHVKGVPDVLKGLTNLQYLNLSQCSLGAFNCRLRGLQDVIGNLTRLRYLNVSNSLHDIPVDGINSILRSICTFSNLQHLVLSANFNIFCIPETVGKLTKLHTLDLRFCSNLRRLPASISEIDSLKFLDVTDCDMLDKSKLPRFSKCSVFLPHFFVHAGDGKPSSNLVELKDENPPKLEISGLENVKSVEEAQMIKLVEKTTTRELQLEWTKDAKRSAEDIDVLREFVPASTLEVFTLHGYNSVSFPTWVIRIAINLPLIRTIELNDLPWCRTLPPLGQLQNLLSLFIIQMGSIRKIDEDLCGGARAFPKLHWLGIERMENLEEWNTTYSHSEDGSGVLVFPKKMEMYIVDCPKLKLRPRPPAGFSDWVIKGSDNVLSSWGEEEHCQVTELFVRNSKVPLHQWRVLYHLPALSILRILECRDLTCSSLDILRGHPTLKILTVEDSESIAGLLDGLETLTSLEKLEIISCTGAKALPEGITQLTNLLCLKIKKCPELVQWCKSEENSMKLAHIKKIKLVNDGECDEELESDEERDEELESDEESDEELETDDESVEELESDEENHQEELESDEKNEE</sequence>
<dbReference type="SMART" id="SM00220">
    <property type="entry name" value="S_TKc"/>
    <property type="match status" value="1"/>
</dbReference>
<evidence type="ECO:0000313" key="19">
    <source>
        <dbReference type="Proteomes" id="UP000823388"/>
    </source>
</evidence>
<name>A0A8T0WC75_PANVG</name>
<evidence type="ECO:0000256" key="5">
    <source>
        <dbReference type="ARBA" id="ARBA00022692"/>
    </source>
</evidence>
<proteinExistence type="predicted"/>
<evidence type="ECO:0000256" key="14">
    <source>
        <dbReference type="ARBA" id="ARBA00048679"/>
    </source>
</evidence>
<dbReference type="PROSITE" id="PS00108">
    <property type="entry name" value="PROTEIN_KINASE_ST"/>
    <property type="match status" value="1"/>
</dbReference>
<evidence type="ECO:0000259" key="17">
    <source>
        <dbReference type="PROSITE" id="PS50011"/>
    </source>
</evidence>
<dbReference type="GO" id="GO:0006952">
    <property type="term" value="P:defense response"/>
    <property type="evidence" value="ECO:0007669"/>
    <property type="project" value="UniProtKB-KW"/>
</dbReference>
<dbReference type="InterPro" id="IPR002182">
    <property type="entry name" value="NB-ARC"/>
</dbReference>
<dbReference type="InterPro" id="IPR042197">
    <property type="entry name" value="Apaf_helical"/>
</dbReference>
<keyword evidence="6" id="KW-0677">Repeat</keyword>
<dbReference type="PRINTS" id="PR00364">
    <property type="entry name" value="DISEASERSIST"/>
</dbReference>
<keyword evidence="19" id="KW-1185">Reference proteome</keyword>
<keyword evidence="11" id="KW-1133">Transmembrane helix</keyword>
<dbReference type="PANTHER" id="PTHR45707:SF76">
    <property type="entry name" value="PROTEIN KINASE DOMAIN-CONTAINING PROTEIN"/>
    <property type="match status" value="1"/>
</dbReference>
<dbReference type="Proteomes" id="UP000823388">
    <property type="component" value="Chromosome 2K"/>
</dbReference>
<dbReference type="InterPro" id="IPR055414">
    <property type="entry name" value="LRR_R13L4/SHOC2-like"/>
</dbReference>
<dbReference type="InterPro" id="IPR036388">
    <property type="entry name" value="WH-like_DNA-bd_sf"/>
</dbReference>
<dbReference type="InterPro" id="IPR017441">
    <property type="entry name" value="Protein_kinase_ATP_BS"/>
</dbReference>
<evidence type="ECO:0000256" key="4">
    <source>
        <dbReference type="ARBA" id="ARBA00022679"/>
    </source>
</evidence>
<reference evidence="18" key="1">
    <citation type="submission" date="2020-05" db="EMBL/GenBank/DDBJ databases">
        <title>WGS assembly of Panicum virgatum.</title>
        <authorList>
            <person name="Lovell J.T."/>
            <person name="Jenkins J."/>
            <person name="Shu S."/>
            <person name="Juenger T.E."/>
            <person name="Schmutz J."/>
        </authorList>
    </citation>
    <scope>NUCLEOTIDE SEQUENCE</scope>
    <source>
        <strain evidence="18">AP13</strain>
    </source>
</reference>
<dbReference type="GO" id="GO:0043531">
    <property type="term" value="F:ADP binding"/>
    <property type="evidence" value="ECO:0007669"/>
    <property type="project" value="InterPro"/>
</dbReference>
<feature type="compositionally biased region" description="Acidic residues" evidence="16">
    <location>
        <begin position="69"/>
        <end position="84"/>
    </location>
</feature>
<dbReference type="Pfam" id="PF25019">
    <property type="entry name" value="LRR_R13L1-DRL21"/>
    <property type="match status" value="1"/>
</dbReference>
<dbReference type="GO" id="GO:0005886">
    <property type="term" value="C:plasma membrane"/>
    <property type="evidence" value="ECO:0007669"/>
    <property type="project" value="UniProtKB-SubCell"/>
</dbReference>
<dbReference type="InterPro" id="IPR058922">
    <property type="entry name" value="WHD_DRP"/>
</dbReference>
<dbReference type="InterPro" id="IPR032675">
    <property type="entry name" value="LRR_dom_sf"/>
</dbReference>
<dbReference type="PROSITE" id="PS50011">
    <property type="entry name" value="PROTEIN_KINASE_DOM"/>
    <property type="match status" value="1"/>
</dbReference>
<evidence type="ECO:0000256" key="11">
    <source>
        <dbReference type="ARBA" id="ARBA00022989"/>
    </source>
</evidence>
<evidence type="ECO:0000256" key="16">
    <source>
        <dbReference type="SAM" id="MobiDB-lite"/>
    </source>
</evidence>
<evidence type="ECO:0000313" key="18">
    <source>
        <dbReference type="EMBL" id="KAG2640809.1"/>
    </source>
</evidence>
<evidence type="ECO:0000256" key="6">
    <source>
        <dbReference type="ARBA" id="ARBA00022737"/>
    </source>
</evidence>
<evidence type="ECO:0000256" key="3">
    <source>
        <dbReference type="ARBA" id="ARBA00022527"/>
    </source>
</evidence>
<evidence type="ECO:0000256" key="8">
    <source>
        <dbReference type="ARBA" id="ARBA00022777"/>
    </source>
</evidence>
<evidence type="ECO:0000256" key="15">
    <source>
        <dbReference type="PROSITE-ProRule" id="PRU10141"/>
    </source>
</evidence>
<keyword evidence="3" id="KW-0723">Serine/threonine-protein kinase</keyword>
<evidence type="ECO:0000256" key="9">
    <source>
        <dbReference type="ARBA" id="ARBA00022821"/>
    </source>
</evidence>
<dbReference type="OrthoDB" id="3548654at2759"/>
<feature type="region of interest" description="Disordered" evidence="16">
    <location>
        <begin position="37"/>
        <end position="90"/>
    </location>
</feature>
<dbReference type="SUPFAM" id="SSF56112">
    <property type="entry name" value="Protein kinase-like (PK-like)"/>
    <property type="match status" value="1"/>
</dbReference>